<keyword evidence="1" id="KW-1133">Transmembrane helix</keyword>
<gene>
    <name evidence="2" type="ORF">LMG28138_05554</name>
</gene>
<proteinExistence type="predicted"/>
<keyword evidence="1" id="KW-0812">Transmembrane</keyword>
<dbReference type="AlphaFoldDB" id="A0A6S7BLF9"/>
<sequence>MNSTWFSKFASYLSTMTGRPATFVVAVAFVIV</sequence>
<accession>A0A6S7BLF9</accession>
<dbReference type="EMBL" id="CADIKM010000066">
    <property type="protein sequence ID" value="CAB3804658.1"/>
    <property type="molecule type" value="Genomic_DNA"/>
</dbReference>
<organism evidence="2 3">
    <name type="scientific">Pararobbsia alpina</name>
    <dbReference type="NCBI Taxonomy" id="621374"/>
    <lineage>
        <taxon>Bacteria</taxon>
        <taxon>Pseudomonadati</taxon>
        <taxon>Pseudomonadota</taxon>
        <taxon>Betaproteobacteria</taxon>
        <taxon>Burkholderiales</taxon>
        <taxon>Burkholderiaceae</taxon>
        <taxon>Pararobbsia</taxon>
    </lineage>
</organism>
<evidence type="ECO:0000313" key="3">
    <source>
        <dbReference type="Proteomes" id="UP000494115"/>
    </source>
</evidence>
<name>A0A6S7BLF9_9BURK</name>
<reference evidence="2 3" key="1">
    <citation type="submission" date="2020-04" db="EMBL/GenBank/DDBJ databases">
        <authorList>
            <person name="De Canck E."/>
        </authorList>
    </citation>
    <scope>NUCLEOTIDE SEQUENCE [LARGE SCALE GENOMIC DNA]</scope>
    <source>
        <strain evidence="2 3">LMG 28138</strain>
    </source>
</reference>
<keyword evidence="1" id="KW-0472">Membrane</keyword>
<dbReference type="Proteomes" id="UP000494115">
    <property type="component" value="Unassembled WGS sequence"/>
</dbReference>
<evidence type="ECO:0000256" key="1">
    <source>
        <dbReference type="SAM" id="Phobius"/>
    </source>
</evidence>
<keyword evidence="3" id="KW-1185">Reference proteome</keyword>
<evidence type="ECO:0000313" key="2">
    <source>
        <dbReference type="EMBL" id="CAB3804658.1"/>
    </source>
</evidence>
<feature type="transmembrane region" description="Helical" evidence="1">
    <location>
        <begin position="12"/>
        <end position="31"/>
    </location>
</feature>
<protein>
    <submittedName>
        <fullName evidence="2">Uncharacterized protein</fullName>
    </submittedName>
</protein>